<proteinExistence type="predicted"/>
<evidence type="ECO:0000313" key="1">
    <source>
        <dbReference type="EMBL" id="GGN39535.1"/>
    </source>
</evidence>
<accession>A0A918CWE7</accession>
<protein>
    <submittedName>
        <fullName evidence="1">Uncharacterized protein</fullName>
    </submittedName>
</protein>
<organism evidence="1 2">
    <name type="scientific">Streptomyces fuscichromogenes</name>
    <dbReference type="NCBI Taxonomy" id="1324013"/>
    <lineage>
        <taxon>Bacteria</taxon>
        <taxon>Bacillati</taxon>
        <taxon>Actinomycetota</taxon>
        <taxon>Actinomycetes</taxon>
        <taxon>Kitasatosporales</taxon>
        <taxon>Streptomycetaceae</taxon>
        <taxon>Streptomyces</taxon>
    </lineage>
</organism>
<gene>
    <name evidence="1" type="ORF">GCM10011578_086220</name>
</gene>
<dbReference type="EMBL" id="BMML01000030">
    <property type="protein sequence ID" value="GGN39535.1"/>
    <property type="molecule type" value="Genomic_DNA"/>
</dbReference>
<evidence type="ECO:0000313" key="2">
    <source>
        <dbReference type="Proteomes" id="UP000653411"/>
    </source>
</evidence>
<dbReference type="AlphaFoldDB" id="A0A918CWE7"/>
<reference evidence="1" key="2">
    <citation type="submission" date="2020-09" db="EMBL/GenBank/DDBJ databases">
        <authorList>
            <person name="Sun Q."/>
            <person name="Zhou Y."/>
        </authorList>
    </citation>
    <scope>NUCLEOTIDE SEQUENCE</scope>
    <source>
        <strain evidence="1">CGMCC 4.7110</strain>
    </source>
</reference>
<reference evidence="1" key="1">
    <citation type="journal article" date="2014" name="Int. J. Syst. Evol. Microbiol.">
        <title>Complete genome sequence of Corynebacterium casei LMG S-19264T (=DSM 44701T), isolated from a smear-ripened cheese.</title>
        <authorList>
            <consortium name="US DOE Joint Genome Institute (JGI-PGF)"/>
            <person name="Walter F."/>
            <person name="Albersmeier A."/>
            <person name="Kalinowski J."/>
            <person name="Ruckert C."/>
        </authorList>
    </citation>
    <scope>NUCLEOTIDE SEQUENCE</scope>
    <source>
        <strain evidence="1">CGMCC 4.7110</strain>
    </source>
</reference>
<name>A0A918CWE7_9ACTN</name>
<dbReference type="Proteomes" id="UP000653411">
    <property type="component" value="Unassembled WGS sequence"/>
</dbReference>
<comment type="caution">
    <text evidence="1">The sequence shown here is derived from an EMBL/GenBank/DDBJ whole genome shotgun (WGS) entry which is preliminary data.</text>
</comment>
<sequence length="56" mass="5937">MGPFWIGNLCFLVCFRPFRAMETPLHGITSIAQDAYMSTTGEAARAAAMASTGVAP</sequence>
<keyword evidence="2" id="KW-1185">Reference proteome</keyword>